<reference evidence="2 3" key="1">
    <citation type="submission" date="2019-06" db="EMBL/GenBank/DDBJ databases">
        <title>Genomic Encyclopedia of Archaeal and Bacterial Type Strains, Phase II (KMG-II): from individual species to whole genera.</title>
        <authorList>
            <person name="Goeker M."/>
        </authorList>
    </citation>
    <scope>NUCLEOTIDE SEQUENCE [LARGE SCALE GENOMIC DNA]</scope>
    <source>
        <strain evidence="2 3">DSM 18423</strain>
    </source>
</reference>
<evidence type="ECO:0000256" key="1">
    <source>
        <dbReference type="SAM" id="Phobius"/>
    </source>
</evidence>
<evidence type="ECO:0000313" key="3">
    <source>
        <dbReference type="Proteomes" id="UP000320582"/>
    </source>
</evidence>
<name>A0A543K8W3_9RHOB</name>
<organism evidence="2 3">
    <name type="scientific">Roseinatronobacter monicus</name>
    <dbReference type="NCBI Taxonomy" id="393481"/>
    <lineage>
        <taxon>Bacteria</taxon>
        <taxon>Pseudomonadati</taxon>
        <taxon>Pseudomonadota</taxon>
        <taxon>Alphaproteobacteria</taxon>
        <taxon>Rhodobacterales</taxon>
        <taxon>Paracoccaceae</taxon>
        <taxon>Roseinatronobacter</taxon>
    </lineage>
</organism>
<feature type="transmembrane region" description="Helical" evidence="1">
    <location>
        <begin position="90"/>
        <end position="109"/>
    </location>
</feature>
<dbReference type="EMBL" id="VFPT01000001">
    <property type="protein sequence ID" value="TQM91507.1"/>
    <property type="molecule type" value="Genomic_DNA"/>
</dbReference>
<proteinExistence type="predicted"/>
<dbReference type="AlphaFoldDB" id="A0A543K8W3"/>
<keyword evidence="1" id="KW-1133">Transmembrane helix</keyword>
<accession>A0A543K8W3</accession>
<keyword evidence="1" id="KW-0812">Transmembrane</keyword>
<keyword evidence="3" id="KW-1185">Reference proteome</keyword>
<comment type="caution">
    <text evidence="2">The sequence shown here is derived from an EMBL/GenBank/DDBJ whole genome shotgun (WGS) entry which is preliminary data.</text>
</comment>
<evidence type="ECO:0000313" key="2">
    <source>
        <dbReference type="EMBL" id="TQM91507.1"/>
    </source>
</evidence>
<protein>
    <submittedName>
        <fullName evidence="2">Uncharacterized protein</fullName>
    </submittedName>
</protein>
<feature type="transmembrane region" description="Helical" evidence="1">
    <location>
        <begin position="62"/>
        <end position="84"/>
    </location>
</feature>
<keyword evidence="1" id="KW-0472">Membrane</keyword>
<gene>
    <name evidence="2" type="ORF">BD293_0061</name>
</gene>
<dbReference type="Proteomes" id="UP000320582">
    <property type="component" value="Unassembled WGS sequence"/>
</dbReference>
<sequence>MISLAVRPLATIGGIFATFSLTRAGDYILLAQGMAYVSWGAGAEIQLSAVPKISQWTNMRSVFNHWVFSIFVGVVAILAAGIVLGASPALSGALVSIGLIAGVTYYLGIGESFWKMFSKPKQGHQRMSALASRREFGKTTPSAPAPDPAQWIQRHSKAATSLDQRVFVISAAQSAFTNSVTQPLTGSGYALDILDCFDTALTSLRQLPQLWQFVFIDMDALEKHILIHKIVEELLQLRRDVPHIPIALVSPGFAADEFGTHRLHLADLSLAAPIHAGSLLSTLSIMSENNKLWQARLAAVNAIENTG</sequence>